<dbReference type="Proteomes" id="UP000034838">
    <property type="component" value="Unassembled WGS sequence"/>
</dbReference>
<evidence type="ECO:0000256" key="1">
    <source>
        <dbReference type="SAM" id="MobiDB-lite"/>
    </source>
</evidence>
<keyword evidence="3" id="KW-1185">Reference proteome</keyword>
<protein>
    <submittedName>
        <fullName evidence="2">Uncharacterized protein</fullName>
    </submittedName>
</protein>
<comment type="caution">
    <text evidence="2">The sequence shown here is derived from an EMBL/GenBank/DDBJ whole genome shotgun (WGS) entry which is preliminary data.</text>
</comment>
<dbReference type="EMBL" id="LBDA02000052">
    <property type="protein sequence ID" value="OIK25472.1"/>
    <property type="molecule type" value="Genomic_DNA"/>
</dbReference>
<dbReference type="AlphaFoldDB" id="A0A1J4Q073"/>
<reference evidence="2" key="1">
    <citation type="submission" date="2016-10" db="EMBL/GenBank/DDBJ databases">
        <title>Genome sequence of Streptomyces malaysiense MUSC 136.</title>
        <authorList>
            <person name="Lee L.-H."/>
            <person name="Ser H.-L."/>
        </authorList>
    </citation>
    <scope>NUCLEOTIDE SEQUENCE [LARGE SCALE GENOMIC DNA]</scope>
    <source>
        <strain evidence="2">MUSC 136</strain>
    </source>
</reference>
<evidence type="ECO:0000313" key="3">
    <source>
        <dbReference type="Proteomes" id="UP000034838"/>
    </source>
</evidence>
<sequence length="70" mass="7230">MSDLLPSRGQGTGQPSFLRTGPKARSVELAENQIAELPSVQQDGPLDPLRRISAVSGSAGRKDGPAVCSA</sequence>
<proteinExistence type="predicted"/>
<evidence type="ECO:0000313" key="2">
    <source>
        <dbReference type="EMBL" id="OIK25472.1"/>
    </source>
</evidence>
<name>A0A1J4Q073_9ACTN</name>
<gene>
    <name evidence="2" type="ORF">VT52_021620</name>
</gene>
<organism evidence="2 3">
    <name type="scientific">Streptomyces malaysiense</name>
    <dbReference type="NCBI Taxonomy" id="1428626"/>
    <lineage>
        <taxon>Bacteria</taxon>
        <taxon>Bacillati</taxon>
        <taxon>Actinomycetota</taxon>
        <taxon>Actinomycetes</taxon>
        <taxon>Kitasatosporales</taxon>
        <taxon>Streptomycetaceae</taxon>
        <taxon>Streptomyces</taxon>
    </lineage>
</organism>
<accession>A0A1J4Q073</accession>
<feature type="region of interest" description="Disordered" evidence="1">
    <location>
        <begin position="1"/>
        <end position="23"/>
    </location>
</feature>
<feature type="region of interest" description="Disordered" evidence="1">
    <location>
        <begin position="36"/>
        <end position="70"/>
    </location>
</feature>